<reference evidence="3" key="1">
    <citation type="submission" date="2017-09" db="EMBL/GenBank/DDBJ databases">
        <authorList>
            <person name="Regsiter A."/>
            <person name="William W."/>
        </authorList>
    </citation>
    <scope>NUCLEOTIDE SEQUENCE [LARGE SCALE GENOMIC DNA]</scope>
    <source>
        <strain evidence="3">500-1</strain>
    </source>
</reference>
<keyword evidence="3" id="KW-1185">Reference proteome</keyword>
<dbReference type="EMBL" id="LT907975">
    <property type="protein sequence ID" value="SOB60578.1"/>
    <property type="molecule type" value="Genomic_DNA"/>
</dbReference>
<dbReference type="AlphaFoldDB" id="A0A2C8FFB1"/>
<dbReference type="PANTHER" id="PTHR33221:SF5">
    <property type="entry name" value="HTH-TYPE TRANSCRIPTIONAL REGULATOR ISCR"/>
    <property type="match status" value="1"/>
</dbReference>
<dbReference type="KEGG" id="pprf:DPRO_3662"/>
<dbReference type="GO" id="GO:0005829">
    <property type="term" value="C:cytosol"/>
    <property type="evidence" value="ECO:0007669"/>
    <property type="project" value="TreeGrafter"/>
</dbReference>
<proteinExistence type="predicted"/>
<organism evidence="2 3">
    <name type="scientific">Pseudodesulfovibrio profundus</name>
    <dbReference type="NCBI Taxonomy" id="57320"/>
    <lineage>
        <taxon>Bacteria</taxon>
        <taxon>Pseudomonadati</taxon>
        <taxon>Thermodesulfobacteriota</taxon>
        <taxon>Desulfovibrionia</taxon>
        <taxon>Desulfovibrionales</taxon>
        <taxon>Desulfovibrionaceae</taxon>
    </lineage>
</organism>
<evidence type="ECO:0000313" key="3">
    <source>
        <dbReference type="Proteomes" id="UP000219215"/>
    </source>
</evidence>
<dbReference type="Proteomes" id="UP000219215">
    <property type="component" value="Chromosome DPRO"/>
</dbReference>
<sequence>MVLDIALHCENGPVQSRDIAERQNISLKYLEKLIRELRRAGLIESRRGPQGGHLLARPADSITVGDIVRIMECPPKYDDCTCTAGGECDACPQAQTCLTKAIWVETTRAMFEKLDTFIIGELLD</sequence>
<dbReference type="GO" id="GO:0003677">
    <property type="term" value="F:DNA binding"/>
    <property type="evidence" value="ECO:0007669"/>
    <property type="project" value="UniProtKB-KW"/>
</dbReference>
<dbReference type="InterPro" id="IPR000944">
    <property type="entry name" value="Tscrpt_reg_Rrf2"/>
</dbReference>
<name>A0A2C8FFB1_9BACT</name>
<dbReference type="PROSITE" id="PS51197">
    <property type="entry name" value="HTH_RRF2_2"/>
    <property type="match status" value="1"/>
</dbReference>
<protein>
    <submittedName>
        <fullName evidence="2">Protein rrf2</fullName>
    </submittedName>
</protein>
<evidence type="ECO:0000313" key="2">
    <source>
        <dbReference type="EMBL" id="SOB60578.1"/>
    </source>
</evidence>
<dbReference type="InterPro" id="IPR036388">
    <property type="entry name" value="WH-like_DNA-bd_sf"/>
</dbReference>
<gene>
    <name evidence="2" type="primary">rrf</name>
    <name evidence="2" type="ORF">DPRO_3662</name>
</gene>
<dbReference type="PANTHER" id="PTHR33221">
    <property type="entry name" value="WINGED HELIX-TURN-HELIX TRANSCRIPTIONAL REGULATOR, RRF2 FAMILY"/>
    <property type="match status" value="1"/>
</dbReference>
<dbReference type="GO" id="GO:0003700">
    <property type="term" value="F:DNA-binding transcription factor activity"/>
    <property type="evidence" value="ECO:0007669"/>
    <property type="project" value="TreeGrafter"/>
</dbReference>
<accession>A0A2C8FFB1</accession>
<dbReference type="SUPFAM" id="SSF46785">
    <property type="entry name" value="Winged helix' DNA-binding domain"/>
    <property type="match status" value="1"/>
</dbReference>
<dbReference type="Pfam" id="PF02082">
    <property type="entry name" value="Rrf2"/>
    <property type="match status" value="1"/>
</dbReference>
<evidence type="ECO:0000256" key="1">
    <source>
        <dbReference type="ARBA" id="ARBA00023125"/>
    </source>
</evidence>
<keyword evidence="1" id="KW-0238">DNA-binding</keyword>
<dbReference type="Gene3D" id="1.10.10.10">
    <property type="entry name" value="Winged helix-like DNA-binding domain superfamily/Winged helix DNA-binding domain"/>
    <property type="match status" value="1"/>
</dbReference>
<dbReference type="NCBIfam" id="TIGR00738">
    <property type="entry name" value="rrf2_super"/>
    <property type="match status" value="1"/>
</dbReference>
<dbReference type="InterPro" id="IPR036390">
    <property type="entry name" value="WH_DNA-bd_sf"/>
</dbReference>